<dbReference type="InterPro" id="IPR046815">
    <property type="entry name" value="P2RX7_C"/>
</dbReference>
<organism evidence="3">
    <name type="scientific">Amblyomma aureolatum</name>
    <dbReference type="NCBI Taxonomy" id="187763"/>
    <lineage>
        <taxon>Eukaryota</taxon>
        <taxon>Metazoa</taxon>
        <taxon>Ecdysozoa</taxon>
        <taxon>Arthropoda</taxon>
        <taxon>Chelicerata</taxon>
        <taxon>Arachnida</taxon>
        <taxon>Acari</taxon>
        <taxon>Parasitiformes</taxon>
        <taxon>Ixodida</taxon>
        <taxon>Ixodoidea</taxon>
        <taxon>Ixodidae</taxon>
        <taxon>Amblyomminae</taxon>
        <taxon>Amblyomma</taxon>
    </lineage>
</organism>
<evidence type="ECO:0000313" key="3">
    <source>
        <dbReference type="EMBL" id="JAT93102.1"/>
    </source>
</evidence>
<protein>
    <submittedName>
        <fullName evidence="3">Putative conserved plasma membrane protein</fullName>
    </submittedName>
</protein>
<keyword evidence="1" id="KW-0472">Membrane</keyword>
<name>A0A1E1X1K5_9ACAR</name>
<evidence type="ECO:0000259" key="2">
    <source>
        <dbReference type="Pfam" id="PF20478"/>
    </source>
</evidence>
<keyword evidence="1" id="KW-0812">Transmembrane</keyword>
<proteinExistence type="evidence at transcript level"/>
<accession>A0A1E1X1K5</accession>
<reference evidence="3" key="1">
    <citation type="journal article" date="2017" name="Front. Cell. Infect. Microbiol.">
        <title>The Distinct Transcriptional Response of the Midgut of Amblyomma sculptum and Amblyomma aureolatum Ticks to Rickettsia rickettsii Correlates to Their Differences in Susceptibility to Infection.</title>
        <authorList>
            <person name="Martins L.A."/>
            <person name="Galletti M.F.B.M."/>
            <person name="Ribeiro J.M."/>
            <person name="Fujita A."/>
            <person name="Costa F.B."/>
            <person name="Labruna M.B."/>
            <person name="Daffre S."/>
            <person name="Fogaca A.C."/>
        </authorList>
    </citation>
    <scope>NUCLEOTIDE SEQUENCE</scope>
</reference>
<sequence length="188" mass="20838">GASNASSANETEAAEASSSLRVGNVLWCSCIHCTPMDNEDDCCCRQEINEIVRKQKHAQCITRSRKFKDVCLNRAVLGVALAQRGTTLSGKGDKDATNRQLRYAAYRQFAFLTWRRMGRHKRRILPSCVLSAIHTKYPSENRVQASNIFQAAFKKWLLRGGGILTFVVLLIRSAVVASDITTSSSLVT</sequence>
<dbReference type="EMBL" id="GFAC01006086">
    <property type="protein sequence ID" value="JAT93102.1"/>
    <property type="molecule type" value="mRNA"/>
</dbReference>
<evidence type="ECO:0000256" key="1">
    <source>
        <dbReference type="SAM" id="Phobius"/>
    </source>
</evidence>
<dbReference type="AlphaFoldDB" id="A0A1E1X1K5"/>
<feature type="non-terminal residue" evidence="3">
    <location>
        <position position="1"/>
    </location>
</feature>
<feature type="transmembrane region" description="Helical" evidence="1">
    <location>
        <begin position="156"/>
        <end position="175"/>
    </location>
</feature>
<dbReference type="PANTHER" id="PTHR36981:SF1">
    <property type="entry name" value="P2X PURINORECEPTOR 7 INTRACELLULAR DOMAIN-CONTAINING PROTEIN"/>
    <property type="match status" value="1"/>
</dbReference>
<dbReference type="Pfam" id="PF20478">
    <property type="entry name" value="P2RX7_C"/>
    <property type="match status" value="1"/>
</dbReference>
<feature type="domain" description="P2X purinoreceptor 7 intracellular" evidence="2">
    <location>
        <begin position="14"/>
        <end position="141"/>
    </location>
</feature>
<keyword evidence="1" id="KW-1133">Transmembrane helix</keyword>
<dbReference type="PANTHER" id="PTHR36981">
    <property type="entry name" value="ZGC:195170"/>
    <property type="match status" value="1"/>
</dbReference>